<evidence type="ECO:0000256" key="7">
    <source>
        <dbReference type="PROSITE-ProRule" id="PRU00196"/>
    </source>
</evidence>
<reference evidence="13" key="1">
    <citation type="submission" date="2025-08" db="UniProtKB">
        <authorList>
            <consortium name="Ensembl"/>
        </authorList>
    </citation>
    <scope>IDENTIFICATION</scope>
</reference>
<feature type="disulfide bond" evidence="6">
    <location>
        <begin position="129"/>
        <end position="141"/>
    </location>
</feature>
<dbReference type="PANTHER" id="PTHR24252">
    <property type="entry name" value="ACROSIN-RELATED"/>
    <property type="match status" value="1"/>
</dbReference>
<evidence type="ECO:0000256" key="5">
    <source>
        <dbReference type="ARBA" id="ARBA00023180"/>
    </source>
</evidence>
<dbReference type="SUPFAM" id="SSF57424">
    <property type="entry name" value="LDL receptor-like module"/>
    <property type="match status" value="1"/>
</dbReference>
<evidence type="ECO:0000313" key="14">
    <source>
        <dbReference type="Proteomes" id="UP000264840"/>
    </source>
</evidence>
<dbReference type="Pfam" id="PF15494">
    <property type="entry name" value="SRCR_2"/>
    <property type="match status" value="1"/>
</dbReference>
<dbReference type="GeneTree" id="ENSGT00940000155207"/>
<keyword evidence="1 8" id="KW-0645">Protease</keyword>
<proteinExistence type="predicted"/>
<comment type="caution">
    <text evidence="7">Lacks conserved residue(s) required for the propagation of feature annotation.</text>
</comment>
<dbReference type="Pfam" id="PF00089">
    <property type="entry name" value="Trypsin"/>
    <property type="match status" value="1"/>
</dbReference>
<keyword evidence="10" id="KW-1133">Transmembrane helix</keyword>
<reference evidence="13" key="2">
    <citation type="submission" date="2025-09" db="UniProtKB">
        <authorList>
            <consortium name="Ensembl"/>
        </authorList>
    </citation>
    <scope>IDENTIFICATION</scope>
</reference>
<keyword evidence="2 8" id="KW-0378">Hydrolase</keyword>
<dbReference type="InterPro" id="IPR043504">
    <property type="entry name" value="Peptidase_S1_PA_chymotrypsin"/>
</dbReference>
<keyword evidence="14" id="KW-1185">Reference proteome</keyword>
<organism evidence="13 14">
    <name type="scientific">Haplochromis burtoni</name>
    <name type="common">Burton's mouthbrooder</name>
    <name type="synonym">Chromis burtoni</name>
    <dbReference type="NCBI Taxonomy" id="8153"/>
    <lineage>
        <taxon>Eukaryota</taxon>
        <taxon>Metazoa</taxon>
        <taxon>Chordata</taxon>
        <taxon>Craniata</taxon>
        <taxon>Vertebrata</taxon>
        <taxon>Euteleostomi</taxon>
        <taxon>Actinopterygii</taxon>
        <taxon>Neopterygii</taxon>
        <taxon>Teleostei</taxon>
        <taxon>Neoteleostei</taxon>
        <taxon>Acanthomorphata</taxon>
        <taxon>Ovalentaria</taxon>
        <taxon>Cichlomorphae</taxon>
        <taxon>Cichliformes</taxon>
        <taxon>Cichlidae</taxon>
        <taxon>African cichlids</taxon>
        <taxon>Pseudocrenilabrinae</taxon>
        <taxon>Haplochromini</taxon>
        <taxon>Haplochromis</taxon>
    </lineage>
</organism>
<dbReference type="PROSITE" id="PS01209">
    <property type="entry name" value="LDLRA_1"/>
    <property type="match status" value="1"/>
</dbReference>
<dbReference type="Gene3D" id="3.10.250.10">
    <property type="entry name" value="SRCR-like domain"/>
    <property type="match status" value="1"/>
</dbReference>
<dbReference type="AlphaFoldDB" id="A0A3Q2WTF6"/>
<dbReference type="CDD" id="cd00112">
    <property type="entry name" value="LDLa"/>
    <property type="match status" value="1"/>
</dbReference>
<feature type="disulfide bond" evidence="6">
    <location>
        <begin position="148"/>
        <end position="163"/>
    </location>
</feature>
<evidence type="ECO:0000256" key="6">
    <source>
        <dbReference type="PROSITE-ProRule" id="PRU00124"/>
    </source>
</evidence>
<dbReference type="CDD" id="cd00190">
    <property type="entry name" value="Tryp_SPc"/>
    <property type="match status" value="1"/>
</dbReference>
<feature type="domain" description="Peptidase S1" evidence="11">
    <location>
        <begin position="272"/>
        <end position="501"/>
    </location>
</feature>
<evidence type="ECO:0000256" key="10">
    <source>
        <dbReference type="SAM" id="Phobius"/>
    </source>
</evidence>
<dbReference type="InterPro" id="IPR001190">
    <property type="entry name" value="SRCR"/>
</dbReference>
<dbReference type="Proteomes" id="UP000264840">
    <property type="component" value="Unplaced"/>
</dbReference>
<dbReference type="SMART" id="SM00020">
    <property type="entry name" value="Tryp_SPc"/>
    <property type="match status" value="1"/>
</dbReference>
<dbReference type="PROSITE" id="PS00135">
    <property type="entry name" value="TRYPSIN_SER"/>
    <property type="match status" value="1"/>
</dbReference>
<dbReference type="PANTHER" id="PTHR24252:SF27">
    <property type="entry name" value="TRANSMEMBRANE PROTEASE SERINE 3-LIKE"/>
    <property type="match status" value="1"/>
</dbReference>
<dbReference type="SUPFAM" id="SSF50494">
    <property type="entry name" value="Trypsin-like serine proteases"/>
    <property type="match status" value="1"/>
</dbReference>
<feature type="region of interest" description="Disordered" evidence="9">
    <location>
        <begin position="1"/>
        <end position="27"/>
    </location>
</feature>
<dbReference type="GO" id="GO:0016020">
    <property type="term" value="C:membrane"/>
    <property type="evidence" value="ECO:0007669"/>
    <property type="project" value="InterPro"/>
</dbReference>
<dbReference type="OMA" id="FFIDWIY"/>
<sequence>MRQGERETNECGNRVREPKETFEVSQSSSSLGSKISFTMNNNQVSGPMYDNQVFKHEEYSPPYSVTQQIPSHSSINQYYTSTPGIPANPRQTKGRKKCHWKYILSAFLCVTVILAVLGLLLWYFLYYQCLLGKSCGKGGMCLSHTRWCDGTIDCPDGEDESQCFRLQGANSMLESYSSSSQTWMPVCADNWDDNYGRTVCRQIGYSRDDYFAYSQTSAGSLASNGYMRLESGSNSGSLIQSQLTHSLLCFSKAVTLQCIECGKSSAAPSSRIVGGTEAVNGAWPWQVSLQVSGRHSCGGSIISRYWILSAAHCFKYSSSPSLWRVYYGDVNLENMFNSRVQKIIKHKDFDTRTNNYDIALLKLDTPLTFNNKVRPVCLPNVDLNLSANRQAWITGWGALQSTGPTPKIMNQAKVTIYSRATCNAPEVLNGEVTKAMFCAGSLEGGVDSCQGDSGGPLVVKEGDRWWLAGATSYGYGCALKNKPGVYANVPFFIDWIYENIQVRMQWEENRE</sequence>
<feature type="compositionally biased region" description="Basic and acidic residues" evidence="9">
    <location>
        <begin position="1"/>
        <end position="22"/>
    </location>
</feature>
<keyword evidence="10" id="KW-0472">Membrane</keyword>
<dbReference type="InterPro" id="IPR001314">
    <property type="entry name" value="Peptidase_S1A"/>
</dbReference>
<dbReference type="InterPro" id="IPR009003">
    <property type="entry name" value="Peptidase_S1_PA"/>
</dbReference>
<feature type="domain" description="SRCR" evidence="12">
    <location>
        <begin position="145"/>
        <end position="204"/>
    </location>
</feature>
<dbReference type="Gene3D" id="4.10.400.10">
    <property type="entry name" value="Low-density Lipoprotein Receptor"/>
    <property type="match status" value="1"/>
</dbReference>
<evidence type="ECO:0000256" key="2">
    <source>
        <dbReference type="ARBA" id="ARBA00022801"/>
    </source>
</evidence>
<dbReference type="Ensembl" id="ENSHBUT00000005732.1">
    <property type="protein sequence ID" value="ENSHBUP00000025539.1"/>
    <property type="gene ID" value="ENSHBUG00000007569.1"/>
</dbReference>
<evidence type="ECO:0000256" key="9">
    <source>
        <dbReference type="SAM" id="MobiDB-lite"/>
    </source>
</evidence>
<dbReference type="InterPro" id="IPR018114">
    <property type="entry name" value="TRYPSIN_HIS"/>
</dbReference>
<dbReference type="PROSITE" id="PS50068">
    <property type="entry name" value="LDLRA_2"/>
    <property type="match status" value="1"/>
</dbReference>
<evidence type="ECO:0000256" key="4">
    <source>
        <dbReference type="ARBA" id="ARBA00023157"/>
    </source>
</evidence>
<keyword evidence="10" id="KW-0812">Transmembrane</keyword>
<evidence type="ECO:0000256" key="8">
    <source>
        <dbReference type="RuleBase" id="RU363034"/>
    </source>
</evidence>
<evidence type="ECO:0000259" key="11">
    <source>
        <dbReference type="PROSITE" id="PS50240"/>
    </source>
</evidence>
<dbReference type="Gene3D" id="2.40.10.10">
    <property type="entry name" value="Trypsin-like serine proteases"/>
    <property type="match status" value="1"/>
</dbReference>
<dbReference type="FunFam" id="2.40.10.10:FF:000003">
    <property type="entry name" value="Transmembrane serine protease 3"/>
    <property type="match status" value="1"/>
</dbReference>
<evidence type="ECO:0000256" key="1">
    <source>
        <dbReference type="ARBA" id="ARBA00022670"/>
    </source>
</evidence>
<evidence type="ECO:0000256" key="3">
    <source>
        <dbReference type="ARBA" id="ARBA00022825"/>
    </source>
</evidence>
<dbReference type="InterPro" id="IPR002172">
    <property type="entry name" value="LDrepeatLR_classA_rpt"/>
</dbReference>
<accession>A0A3Q2WTF6</accession>
<protein>
    <submittedName>
        <fullName evidence="13">Transmembrane serine protease 2</fullName>
    </submittedName>
</protein>
<dbReference type="GO" id="GO:0004252">
    <property type="term" value="F:serine-type endopeptidase activity"/>
    <property type="evidence" value="ECO:0007669"/>
    <property type="project" value="InterPro"/>
</dbReference>
<feature type="transmembrane region" description="Helical" evidence="10">
    <location>
        <begin position="102"/>
        <end position="125"/>
    </location>
</feature>
<keyword evidence="5" id="KW-0325">Glycoprotein</keyword>
<dbReference type="STRING" id="8153.ENSHBUP00000025539"/>
<evidence type="ECO:0000313" key="13">
    <source>
        <dbReference type="Ensembl" id="ENSHBUP00000025539.1"/>
    </source>
</evidence>
<dbReference type="PRINTS" id="PR00722">
    <property type="entry name" value="CHYMOTRYPSIN"/>
</dbReference>
<dbReference type="InterPro" id="IPR036055">
    <property type="entry name" value="LDL_receptor-like_sf"/>
</dbReference>
<dbReference type="SUPFAM" id="SSF56487">
    <property type="entry name" value="SRCR-like"/>
    <property type="match status" value="1"/>
</dbReference>
<dbReference type="GO" id="GO:0006508">
    <property type="term" value="P:proteolysis"/>
    <property type="evidence" value="ECO:0007669"/>
    <property type="project" value="UniProtKB-KW"/>
</dbReference>
<dbReference type="InterPro" id="IPR033116">
    <property type="entry name" value="TRYPSIN_SER"/>
</dbReference>
<name>A0A3Q2WTF6_HAPBU</name>
<dbReference type="SMART" id="SM00192">
    <property type="entry name" value="LDLa"/>
    <property type="match status" value="1"/>
</dbReference>
<evidence type="ECO:0000259" key="12">
    <source>
        <dbReference type="PROSITE" id="PS50287"/>
    </source>
</evidence>
<keyword evidence="3 8" id="KW-0720">Serine protease</keyword>
<dbReference type="InterPro" id="IPR036772">
    <property type="entry name" value="SRCR-like_dom_sf"/>
</dbReference>
<dbReference type="InterPro" id="IPR001254">
    <property type="entry name" value="Trypsin_dom"/>
</dbReference>
<dbReference type="SMART" id="SM00202">
    <property type="entry name" value="SR"/>
    <property type="match status" value="1"/>
</dbReference>
<dbReference type="PROSITE" id="PS00134">
    <property type="entry name" value="TRYPSIN_HIS"/>
    <property type="match status" value="1"/>
</dbReference>
<dbReference type="PROSITE" id="PS50240">
    <property type="entry name" value="TRYPSIN_DOM"/>
    <property type="match status" value="1"/>
</dbReference>
<dbReference type="InterPro" id="IPR023415">
    <property type="entry name" value="LDLR_class-A_CS"/>
</dbReference>
<dbReference type="PROSITE" id="PS50287">
    <property type="entry name" value="SRCR_2"/>
    <property type="match status" value="1"/>
</dbReference>
<keyword evidence="4 6" id="KW-1015">Disulfide bond</keyword>